<dbReference type="OrthoDB" id="9805924at2"/>
<dbReference type="CDD" id="cd04301">
    <property type="entry name" value="NAT_SF"/>
    <property type="match status" value="1"/>
</dbReference>
<organism evidence="4 5">
    <name type="scientific">Dyella tabacisoli</name>
    <dbReference type="NCBI Taxonomy" id="2282381"/>
    <lineage>
        <taxon>Bacteria</taxon>
        <taxon>Pseudomonadati</taxon>
        <taxon>Pseudomonadota</taxon>
        <taxon>Gammaproteobacteria</taxon>
        <taxon>Lysobacterales</taxon>
        <taxon>Rhodanobacteraceae</taxon>
        <taxon>Dyella</taxon>
    </lineage>
</organism>
<keyword evidence="5" id="KW-1185">Reference proteome</keyword>
<name>A0A369UQ68_9GAMM</name>
<dbReference type="InterPro" id="IPR050832">
    <property type="entry name" value="Bact_Acetyltransf"/>
</dbReference>
<dbReference type="Pfam" id="PF00583">
    <property type="entry name" value="Acetyltransf_1"/>
    <property type="match status" value="1"/>
</dbReference>
<comment type="caution">
    <text evidence="4">The sequence shown here is derived from an EMBL/GenBank/DDBJ whole genome shotgun (WGS) entry which is preliminary data.</text>
</comment>
<dbReference type="RefSeq" id="WP_114844672.1">
    <property type="nucleotide sequence ID" value="NZ_JBHSPE010000001.1"/>
</dbReference>
<accession>A0A369UQ68</accession>
<proteinExistence type="predicted"/>
<dbReference type="GO" id="GO:0016747">
    <property type="term" value="F:acyltransferase activity, transferring groups other than amino-acyl groups"/>
    <property type="evidence" value="ECO:0007669"/>
    <property type="project" value="InterPro"/>
</dbReference>
<dbReference type="PANTHER" id="PTHR43877:SF2">
    <property type="entry name" value="AMINOALKYLPHOSPHONATE N-ACETYLTRANSFERASE-RELATED"/>
    <property type="match status" value="1"/>
</dbReference>
<feature type="domain" description="N-acetyltransferase" evidence="3">
    <location>
        <begin position="2"/>
        <end position="145"/>
    </location>
</feature>
<sequence>MIEIAPLSPPDQSGWEVLARGYKDFYQTFVPDSGYQDTWQRLMQNRELHGFGAYLDGKLVGIAHILFHTTVWVGEYCYLQDLFVDERARGQGAARALIDHVAAIARKRGAARLYWTTKQDNKTARALYDNLASFNGFIRYDYPLV</sequence>
<evidence type="ECO:0000256" key="2">
    <source>
        <dbReference type="ARBA" id="ARBA00023315"/>
    </source>
</evidence>
<dbReference type="AlphaFoldDB" id="A0A369UQ68"/>
<gene>
    <name evidence="4" type="ORF">DVJ77_06710</name>
</gene>
<keyword evidence="2" id="KW-0012">Acyltransferase</keyword>
<dbReference type="Proteomes" id="UP000253782">
    <property type="component" value="Unassembled WGS sequence"/>
</dbReference>
<protein>
    <submittedName>
        <fullName evidence="4">GNAT family N-acetyltransferase</fullName>
    </submittedName>
</protein>
<reference evidence="4 5" key="1">
    <citation type="submission" date="2018-07" db="EMBL/GenBank/DDBJ databases">
        <title>Dyella tabacisoli L4-6T, whole genome shotgun sequence.</title>
        <authorList>
            <person name="Zhou X.-K."/>
            <person name="Li W.-J."/>
            <person name="Duan Y.-Q."/>
        </authorList>
    </citation>
    <scope>NUCLEOTIDE SEQUENCE [LARGE SCALE GENOMIC DNA]</scope>
    <source>
        <strain evidence="4 5">L4-6</strain>
    </source>
</reference>
<dbReference type="PANTHER" id="PTHR43877">
    <property type="entry name" value="AMINOALKYLPHOSPHONATE N-ACETYLTRANSFERASE-RELATED-RELATED"/>
    <property type="match status" value="1"/>
</dbReference>
<dbReference type="PROSITE" id="PS51186">
    <property type="entry name" value="GNAT"/>
    <property type="match status" value="1"/>
</dbReference>
<evidence type="ECO:0000256" key="1">
    <source>
        <dbReference type="ARBA" id="ARBA00022679"/>
    </source>
</evidence>
<dbReference type="InterPro" id="IPR000182">
    <property type="entry name" value="GNAT_dom"/>
</dbReference>
<dbReference type="InterPro" id="IPR016181">
    <property type="entry name" value="Acyl_CoA_acyltransferase"/>
</dbReference>
<dbReference type="SUPFAM" id="SSF55729">
    <property type="entry name" value="Acyl-CoA N-acyltransferases (Nat)"/>
    <property type="match status" value="1"/>
</dbReference>
<evidence type="ECO:0000259" key="3">
    <source>
        <dbReference type="PROSITE" id="PS51186"/>
    </source>
</evidence>
<evidence type="ECO:0000313" key="5">
    <source>
        <dbReference type="Proteomes" id="UP000253782"/>
    </source>
</evidence>
<dbReference type="Gene3D" id="3.40.630.30">
    <property type="match status" value="1"/>
</dbReference>
<evidence type="ECO:0000313" key="4">
    <source>
        <dbReference type="EMBL" id="RDD82607.1"/>
    </source>
</evidence>
<dbReference type="EMBL" id="QQAH01000005">
    <property type="protein sequence ID" value="RDD82607.1"/>
    <property type="molecule type" value="Genomic_DNA"/>
</dbReference>
<keyword evidence="1 4" id="KW-0808">Transferase</keyword>